<keyword evidence="1" id="KW-0406">Ion transport</keyword>
<dbReference type="PANTHER" id="PTHR45711">
    <property type="entry name" value="CHLORIDE CHANNEL PROTEIN"/>
    <property type="match status" value="1"/>
</dbReference>
<dbReference type="GO" id="GO:0005886">
    <property type="term" value="C:plasma membrane"/>
    <property type="evidence" value="ECO:0007669"/>
    <property type="project" value="TreeGrafter"/>
</dbReference>
<accession>A0A915J486</accession>
<evidence type="ECO:0000256" key="2">
    <source>
        <dbReference type="SAM" id="Phobius"/>
    </source>
</evidence>
<dbReference type="GO" id="GO:0005769">
    <property type="term" value="C:early endosome"/>
    <property type="evidence" value="ECO:0007669"/>
    <property type="project" value="TreeGrafter"/>
</dbReference>
<proteinExistence type="predicted"/>
<dbReference type="PANTHER" id="PTHR45711:SF6">
    <property type="entry name" value="CHLORIDE CHANNEL PROTEIN"/>
    <property type="match status" value="1"/>
</dbReference>
<feature type="transmembrane region" description="Helical" evidence="2">
    <location>
        <begin position="113"/>
        <end position="135"/>
    </location>
</feature>
<protein>
    <submittedName>
        <fullName evidence="4">Uncharacterized protein</fullName>
    </submittedName>
</protein>
<dbReference type="Gene3D" id="1.10.3080.10">
    <property type="entry name" value="Clc chloride channel"/>
    <property type="match status" value="1"/>
</dbReference>
<dbReference type="GO" id="GO:0008021">
    <property type="term" value="C:synaptic vesicle"/>
    <property type="evidence" value="ECO:0007669"/>
    <property type="project" value="TreeGrafter"/>
</dbReference>
<keyword evidence="2" id="KW-0812">Transmembrane</keyword>
<sequence length="182" mass="21054">MCYKYQCSGNRKNYKCRVVREISHCSVNREFEALVEEKGFFGEKECSGNGDGREMEIQPLSDAESNSLQGGILHIILARTYLAARVSCTNNWHTWAEYFDNHENDTMAYLVTYFFYVMWAMFFASLTVLLVRVFAPYACGSGIPEVLTRTYKLPRWGRRIAFGFLLSTQACQNVQELYGRLR</sequence>
<keyword evidence="3" id="KW-1185">Reference proteome</keyword>
<name>A0A915J486_ROMCU</name>
<dbReference type="Proteomes" id="UP000887565">
    <property type="component" value="Unplaced"/>
</dbReference>
<keyword evidence="2" id="KW-1133">Transmembrane helix</keyword>
<dbReference type="InterPro" id="IPR014743">
    <property type="entry name" value="Cl-channel_core"/>
</dbReference>
<evidence type="ECO:0000313" key="4">
    <source>
        <dbReference type="WBParaSite" id="nRc.2.0.1.t21236-RA"/>
    </source>
</evidence>
<dbReference type="GO" id="GO:0005794">
    <property type="term" value="C:Golgi apparatus"/>
    <property type="evidence" value="ECO:0007669"/>
    <property type="project" value="TreeGrafter"/>
</dbReference>
<organism evidence="3 4">
    <name type="scientific">Romanomermis culicivorax</name>
    <name type="common">Nematode worm</name>
    <dbReference type="NCBI Taxonomy" id="13658"/>
    <lineage>
        <taxon>Eukaryota</taxon>
        <taxon>Metazoa</taxon>
        <taxon>Ecdysozoa</taxon>
        <taxon>Nematoda</taxon>
        <taxon>Enoplea</taxon>
        <taxon>Dorylaimia</taxon>
        <taxon>Mermithida</taxon>
        <taxon>Mermithoidea</taxon>
        <taxon>Mermithidae</taxon>
        <taxon>Romanomermis</taxon>
    </lineage>
</organism>
<dbReference type="GO" id="GO:0005247">
    <property type="term" value="F:voltage-gated chloride channel activity"/>
    <property type="evidence" value="ECO:0007669"/>
    <property type="project" value="TreeGrafter"/>
</dbReference>
<reference evidence="4" key="1">
    <citation type="submission" date="2022-11" db="UniProtKB">
        <authorList>
            <consortium name="WormBaseParasite"/>
        </authorList>
    </citation>
    <scope>IDENTIFICATION</scope>
</reference>
<keyword evidence="2" id="KW-0472">Membrane</keyword>
<dbReference type="WBParaSite" id="nRc.2.0.1.t21236-RA">
    <property type="protein sequence ID" value="nRc.2.0.1.t21236-RA"/>
    <property type="gene ID" value="nRc.2.0.1.g21236"/>
</dbReference>
<evidence type="ECO:0000313" key="3">
    <source>
        <dbReference type="Proteomes" id="UP000887565"/>
    </source>
</evidence>
<keyword evidence="1" id="KW-0813">Transport</keyword>
<dbReference type="SUPFAM" id="SSF81340">
    <property type="entry name" value="Clc chloride channel"/>
    <property type="match status" value="1"/>
</dbReference>
<evidence type="ECO:0000256" key="1">
    <source>
        <dbReference type="ARBA" id="ARBA00023065"/>
    </source>
</evidence>
<dbReference type="AlphaFoldDB" id="A0A915J486"/>